<protein>
    <submittedName>
        <fullName evidence="1">Uncharacterized protein</fullName>
    </submittedName>
</protein>
<accession>A0A0C1Y8P9</accession>
<dbReference type="AlphaFoldDB" id="A0A0C1Y8P9"/>
<sequence length="87" mass="9726">MFFPKADTERLVGTCSLAIAGELAQSWLRQPVAVAVGNLLSTKTFVENNCDTLLLPLQWLAPINRALGSKMIRKIRIVLNLTRPYRT</sequence>
<evidence type="ECO:0000313" key="1">
    <source>
        <dbReference type="EMBL" id="KIF83313.1"/>
    </source>
</evidence>
<evidence type="ECO:0000313" key="2">
    <source>
        <dbReference type="Proteomes" id="UP000031572"/>
    </source>
</evidence>
<organism evidence="1 2">
    <name type="scientific">Noviherbaspirillum autotrophicum</name>
    <dbReference type="NCBI Taxonomy" id="709839"/>
    <lineage>
        <taxon>Bacteria</taxon>
        <taxon>Pseudomonadati</taxon>
        <taxon>Pseudomonadota</taxon>
        <taxon>Betaproteobacteria</taxon>
        <taxon>Burkholderiales</taxon>
        <taxon>Oxalobacteraceae</taxon>
        <taxon>Noviherbaspirillum</taxon>
    </lineage>
</organism>
<proteinExistence type="predicted"/>
<reference evidence="1 2" key="1">
    <citation type="submission" date="2014-12" db="EMBL/GenBank/DDBJ databases">
        <title>Denitrispirillum autotrophicum gen. nov., sp. nov., Denitrifying, Facultatively Autotrophic Bacteria Isolated from Rice Paddy Soil.</title>
        <authorList>
            <person name="Ishii S."/>
            <person name="Ashida N."/>
            <person name="Ohno H."/>
            <person name="Otsuka S."/>
            <person name="Yokota A."/>
            <person name="Senoo K."/>
        </authorList>
    </citation>
    <scope>NUCLEOTIDE SEQUENCE [LARGE SCALE GENOMIC DNA]</scope>
    <source>
        <strain evidence="1 2">TSA66</strain>
    </source>
</reference>
<gene>
    <name evidence="1" type="ORF">TSA66_24735</name>
</gene>
<comment type="caution">
    <text evidence="1">The sequence shown here is derived from an EMBL/GenBank/DDBJ whole genome shotgun (WGS) entry which is preliminary data.</text>
</comment>
<dbReference type="Proteomes" id="UP000031572">
    <property type="component" value="Unassembled WGS sequence"/>
</dbReference>
<keyword evidence="2" id="KW-1185">Reference proteome</keyword>
<dbReference type="EMBL" id="JWJG01000028">
    <property type="protein sequence ID" value="KIF83313.1"/>
    <property type="molecule type" value="Genomic_DNA"/>
</dbReference>
<name>A0A0C1Y8P9_9BURK</name>